<dbReference type="EMBL" id="JBHSWD010000001">
    <property type="protein sequence ID" value="MFC6591609.1"/>
    <property type="molecule type" value="Genomic_DNA"/>
</dbReference>
<reference evidence="13" key="1">
    <citation type="journal article" date="2019" name="Int. J. Syst. Evol. Microbiol.">
        <title>The Global Catalogue of Microorganisms (GCM) 10K type strain sequencing project: providing services to taxonomists for standard genome sequencing and annotation.</title>
        <authorList>
            <consortium name="The Broad Institute Genomics Platform"/>
            <consortium name="The Broad Institute Genome Sequencing Center for Infectious Disease"/>
            <person name="Wu L."/>
            <person name="Ma J."/>
        </authorList>
    </citation>
    <scope>NUCLEOTIDE SEQUENCE [LARGE SCALE GENOMIC DNA]</scope>
    <source>
        <strain evidence="13">CGMCC 1.15772</strain>
    </source>
</reference>
<dbReference type="InterPro" id="IPR018517">
    <property type="entry name" value="tRNA_hU_synthase_CS"/>
</dbReference>
<dbReference type="PROSITE" id="PS01136">
    <property type="entry name" value="UPF0034"/>
    <property type="match status" value="1"/>
</dbReference>
<dbReference type="Pfam" id="PF01207">
    <property type="entry name" value="Dus"/>
    <property type="match status" value="1"/>
</dbReference>
<keyword evidence="5 9" id="KW-0819">tRNA processing</keyword>
<organism evidence="12 13">
    <name type="scientific">Deinococcus lacus</name>
    <dbReference type="NCBI Taxonomy" id="392561"/>
    <lineage>
        <taxon>Bacteria</taxon>
        <taxon>Thermotogati</taxon>
        <taxon>Deinococcota</taxon>
        <taxon>Deinococci</taxon>
        <taxon>Deinococcales</taxon>
        <taxon>Deinococcaceae</taxon>
        <taxon>Deinococcus</taxon>
    </lineage>
</organism>
<feature type="binding site" evidence="9">
    <location>
        <position position="67"/>
    </location>
    <ligand>
        <name>FMN</name>
        <dbReference type="ChEBI" id="CHEBI:58210"/>
    </ligand>
</feature>
<evidence type="ECO:0000256" key="10">
    <source>
        <dbReference type="PIRNR" id="PIRNR006621"/>
    </source>
</evidence>
<dbReference type="InterPro" id="IPR013785">
    <property type="entry name" value="Aldolase_TIM"/>
</dbReference>
<keyword evidence="2 9" id="KW-0820">tRNA-binding</keyword>
<dbReference type="SUPFAM" id="SSF51395">
    <property type="entry name" value="FMN-linked oxidoreductases"/>
    <property type="match status" value="1"/>
</dbReference>
<dbReference type="HAMAP" id="MF_02041">
    <property type="entry name" value="DusA_subfam"/>
    <property type="match status" value="1"/>
</dbReference>
<feature type="domain" description="DUS-like FMN-binding" evidence="11">
    <location>
        <begin position="12"/>
        <end position="310"/>
    </location>
</feature>
<keyword evidence="8 9" id="KW-0560">Oxidoreductase</keyword>
<dbReference type="Proteomes" id="UP001596297">
    <property type="component" value="Unassembled WGS sequence"/>
</dbReference>
<dbReference type="NCBIfam" id="NF008774">
    <property type="entry name" value="PRK11815.1"/>
    <property type="match status" value="1"/>
</dbReference>
<gene>
    <name evidence="12" type="primary">dusA</name>
    <name evidence="12" type="ORF">ACFP81_05990</name>
</gene>
<evidence type="ECO:0000256" key="6">
    <source>
        <dbReference type="ARBA" id="ARBA00022857"/>
    </source>
</evidence>
<evidence type="ECO:0000256" key="8">
    <source>
        <dbReference type="ARBA" id="ARBA00023002"/>
    </source>
</evidence>
<evidence type="ECO:0000313" key="13">
    <source>
        <dbReference type="Proteomes" id="UP001596297"/>
    </source>
</evidence>
<dbReference type="InterPro" id="IPR035587">
    <property type="entry name" value="DUS-like_FMN-bd"/>
</dbReference>
<accession>A0ABW1YBM3</accession>
<feature type="binding site" evidence="9">
    <location>
        <begin position="14"/>
        <end position="16"/>
    </location>
    <ligand>
        <name>FMN</name>
        <dbReference type="ChEBI" id="CHEBI:58210"/>
    </ligand>
</feature>
<dbReference type="PANTHER" id="PTHR42907:SF1">
    <property type="entry name" value="FMN-LINKED OXIDOREDUCTASES SUPERFAMILY PROTEIN"/>
    <property type="match status" value="1"/>
</dbReference>
<comment type="caution">
    <text evidence="9">Lacks conserved residue(s) required for the propagation of feature annotation.</text>
</comment>
<feature type="active site" description="Proton donor" evidence="9">
    <location>
        <position position="97"/>
    </location>
</feature>
<keyword evidence="3 9" id="KW-0285">Flavoprotein</keyword>
<sequence length="331" mass="36016">MTASLPAYTFSVAPMLDWTDRHCRVFHRALTRHALLYTEMVTVGAILHGDRARHLDFSALERPLALQLGGSDPAALAECASLAGEWGYSEVNLNCGCPSDRVQNGAFGACLMATPDRVAQAVQAMQAATHLPVTVKHRTGIDDLDTPEHLSRFVGTLADAGVQRITVHARKAWLSGLSPKENREIPPLDYGRVRALKAEFPGLSVILNGGLQNLAQAQQQLEWADGVMLGRAAYQMPYLLAAVDRDIFGAGSVPSRREVLTTFRPYVAEQLGRGEPLHRLLRHTLGLFAGERGARHYKRVISEQAHRPGAGLEVLDLALSGVPDEVLDARA</sequence>
<evidence type="ECO:0000256" key="7">
    <source>
        <dbReference type="ARBA" id="ARBA00022884"/>
    </source>
</evidence>
<feature type="binding site" evidence="9">
    <location>
        <begin position="208"/>
        <end position="210"/>
    </location>
    <ligand>
        <name>FMN</name>
        <dbReference type="ChEBI" id="CHEBI:58210"/>
    </ligand>
</feature>
<name>A0ABW1YBM3_9DEIO</name>
<comment type="cofactor">
    <cofactor evidence="1 9 10">
        <name>FMN</name>
        <dbReference type="ChEBI" id="CHEBI:58210"/>
    </cofactor>
</comment>
<evidence type="ECO:0000256" key="3">
    <source>
        <dbReference type="ARBA" id="ARBA00022630"/>
    </source>
</evidence>
<feature type="binding site" evidence="9">
    <location>
        <position position="136"/>
    </location>
    <ligand>
        <name>FMN</name>
        <dbReference type="ChEBI" id="CHEBI:58210"/>
    </ligand>
</feature>
<evidence type="ECO:0000256" key="1">
    <source>
        <dbReference type="ARBA" id="ARBA00001917"/>
    </source>
</evidence>
<feature type="binding site" evidence="9">
    <location>
        <begin position="230"/>
        <end position="231"/>
    </location>
    <ligand>
        <name>FMN</name>
        <dbReference type="ChEBI" id="CHEBI:58210"/>
    </ligand>
</feature>
<comment type="caution">
    <text evidence="12">The sequence shown here is derived from an EMBL/GenBank/DDBJ whole genome shotgun (WGS) entry which is preliminary data.</text>
</comment>
<evidence type="ECO:0000256" key="4">
    <source>
        <dbReference type="ARBA" id="ARBA00022643"/>
    </source>
</evidence>
<keyword evidence="4 9" id="KW-0288">FMN</keyword>
<dbReference type="Gene3D" id="3.20.20.70">
    <property type="entry name" value="Aldolase class I"/>
    <property type="match status" value="1"/>
</dbReference>
<evidence type="ECO:0000313" key="12">
    <source>
        <dbReference type="EMBL" id="MFC6591609.1"/>
    </source>
</evidence>
<dbReference type="RefSeq" id="WP_380082613.1">
    <property type="nucleotide sequence ID" value="NZ_JBHSWD010000001.1"/>
</dbReference>
<dbReference type="InterPro" id="IPR001269">
    <property type="entry name" value="DUS_fam"/>
</dbReference>
<comment type="catalytic activity">
    <reaction evidence="9">
        <text>5,6-dihydrouridine(20) in tRNA + NAD(+) = uridine(20) in tRNA + NADH + H(+)</text>
        <dbReference type="Rhea" id="RHEA:53340"/>
        <dbReference type="Rhea" id="RHEA-COMP:13533"/>
        <dbReference type="Rhea" id="RHEA-COMP:13534"/>
        <dbReference type="ChEBI" id="CHEBI:15378"/>
        <dbReference type="ChEBI" id="CHEBI:57540"/>
        <dbReference type="ChEBI" id="CHEBI:57945"/>
        <dbReference type="ChEBI" id="CHEBI:65315"/>
        <dbReference type="ChEBI" id="CHEBI:74443"/>
        <dbReference type="EC" id="1.3.1.91"/>
    </reaction>
</comment>
<feature type="site" description="Interacts with tRNA" evidence="9">
    <location>
        <position position="94"/>
    </location>
</feature>
<feature type="site" description="Interacts with tRNA; defines subfamily-specific binding signature" evidence="9">
    <location>
        <position position="295"/>
    </location>
</feature>
<proteinExistence type="inferred from homology"/>
<comment type="similarity">
    <text evidence="10">Belongs to the dus family.</text>
</comment>
<comment type="catalytic activity">
    <reaction evidence="9">
        <text>5,6-dihydrouridine(20) in tRNA + NADP(+) = uridine(20) in tRNA + NADPH + H(+)</text>
        <dbReference type="Rhea" id="RHEA:53336"/>
        <dbReference type="Rhea" id="RHEA-COMP:13533"/>
        <dbReference type="Rhea" id="RHEA-COMP:13534"/>
        <dbReference type="ChEBI" id="CHEBI:15378"/>
        <dbReference type="ChEBI" id="CHEBI:57783"/>
        <dbReference type="ChEBI" id="CHEBI:58349"/>
        <dbReference type="ChEBI" id="CHEBI:65315"/>
        <dbReference type="ChEBI" id="CHEBI:74443"/>
        <dbReference type="EC" id="1.3.1.91"/>
    </reaction>
</comment>
<keyword evidence="7 9" id="KW-0694">RNA-binding</keyword>
<comment type="function">
    <text evidence="9">Catalyzes the synthesis of 5,6-dihydrouridine (D), a modified base found in the D-loop of most tRNAs, via the reduction of the C5-C6 double bond in target uridines. Specifically modifies U20 and U20a in tRNAs.</text>
</comment>
<comment type="catalytic activity">
    <reaction evidence="9">
        <text>5,6-dihydrouridine(20a) in tRNA + NAD(+) = uridine(20a) in tRNA + NADH + H(+)</text>
        <dbReference type="Rhea" id="RHEA:53348"/>
        <dbReference type="Rhea" id="RHEA-COMP:13535"/>
        <dbReference type="Rhea" id="RHEA-COMP:13536"/>
        <dbReference type="ChEBI" id="CHEBI:15378"/>
        <dbReference type="ChEBI" id="CHEBI:57540"/>
        <dbReference type="ChEBI" id="CHEBI:57945"/>
        <dbReference type="ChEBI" id="CHEBI:65315"/>
        <dbReference type="ChEBI" id="CHEBI:74443"/>
    </reaction>
</comment>
<protein>
    <recommendedName>
        <fullName evidence="9">tRNA-dihydrouridine(20/20a) synthase</fullName>
        <ecNumber evidence="9">1.3.1.91</ecNumber>
    </recommendedName>
    <alternativeName>
        <fullName evidence="9">DusA-like U20-specific dihydrouridine synthase</fullName>
        <shortName evidence="9">U20-specific Dus</shortName>
    </alternativeName>
</protein>
<keyword evidence="13" id="KW-1185">Reference proteome</keyword>
<dbReference type="NCBIfam" id="TIGR00742">
    <property type="entry name" value="yjbN"/>
    <property type="match status" value="1"/>
</dbReference>
<keyword evidence="6 9" id="KW-0521">NADP</keyword>
<dbReference type="GO" id="GO:0102264">
    <property type="term" value="F:tRNA-dihydrouridine20 synthase activity"/>
    <property type="evidence" value="ECO:0007669"/>
    <property type="project" value="UniProtKB-EC"/>
</dbReference>
<feature type="site" description="Interacts with tRNA; defines subfamily-specific binding signature" evidence="9">
    <location>
        <position position="180"/>
    </location>
</feature>
<evidence type="ECO:0000259" key="11">
    <source>
        <dbReference type="Pfam" id="PF01207"/>
    </source>
</evidence>
<evidence type="ECO:0000256" key="9">
    <source>
        <dbReference type="HAMAP-Rule" id="MF_02041"/>
    </source>
</evidence>
<dbReference type="InterPro" id="IPR004653">
    <property type="entry name" value="DusA"/>
</dbReference>
<evidence type="ECO:0000256" key="5">
    <source>
        <dbReference type="ARBA" id="ARBA00022694"/>
    </source>
</evidence>
<comment type="similarity">
    <text evidence="9">Belongs to the Dus family. DusA subfamily.</text>
</comment>
<dbReference type="PANTHER" id="PTHR42907">
    <property type="entry name" value="FMN-LINKED OXIDOREDUCTASES SUPERFAMILY PROTEIN"/>
    <property type="match status" value="1"/>
</dbReference>
<evidence type="ECO:0000256" key="2">
    <source>
        <dbReference type="ARBA" id="ARBA00022555"/>
    </source>
</evidence>
<comment type="catalytic activity">
    <reaction evidence="9">
        <text>5,6-dihydrouridine(20a) in tRNA + NADP(+) = uridine(20a) in tRNA + NADPH + H(+)</text>
        <dbReference type="Rhea" id="RHEA:53344"/>
        <dbReference type="Rhea" id="RHEA-COMP:13535"/>
        <dbReference type="Rhea" id="RHEA-COMP:13536"/>
        <dbReference type="ChEBI" id="CHEBI:15378"/>
        <dbReference type="ChEBI" id="CHEBI:57783"/>
        <dbReference type="ChEBI" id="CHEBI:58349"/>
        <dbReference type="ChEBI" id="CHEBI:65315"/>
        <dbReference type="ChEBI" id="CHEBI:74443"/>
    </reaction>
</comment>
<dbReference type="Gene3D" id="1.20.120.1460">
    <property type="match status" value="1"/>
</dbReference>
<feature type="site" description="Interacts with tRNA" evidence="9">
    <location>
        <position position="183"/>
    </location>
</feature>
<feature type="binding site" evidence="9">
    <location>
        <position position="168"/>
    </location>
    <ligand>
        <name>FMN</name>
        <dbReference type="ChEBI" id="CHEBI:58210"/>
    </ligand>
</feature>
<dbReference type="CDD" id="cd02801">
    <property type="entry name" value="DUS_like_FMN"/>
    <property type="match status" value="1"/>
</dbReference>
<dbReference type="EC" id="1.3.1.91" evidence="9"/>
<dbReference type="PIRSF" id="PIRSF006621">
    <property type="entry name" value="Dus"/>
    <property type="match status" value="1"/>
</dbReference>